<keyword evidence="14" id="KW-1185">Reference proteome</keyword>
<keyword evidence="6" id="KW-0269">Exonuclease</keyword>
<keyword evidence="5" id="KW-0347">Helicase</keyword>
<accession>E4KLT4</accession>
<name>E4KLT4_9LACT</name>
<evidence type="ECO:0000256" key="5">
    <source>
        <dbReference type="ARBA" id="ARBA00022806"/>
    </source>
</evidence>
<dbReference type="Pfam" id="PF12705">
    <property type="entry name" value="PDDEXK_1"/>
    <property type="match status" value="1"/>
</dbReference>
<evidence type="ECO:0000256" key="6">
    <source>
        <dbReference type="ARBA" id="ARBA00022839"/>
    </source>
</evidence>
<gene>
    <name evidence="13" type="ORF">HMPREF9257_0916</name>
</gene>
<dbReference type="GO" id="GO:0004527">
    <property type="term" value="F:exonuclease activity"/>
    <property type="evidence" value="ECO:0007669"/>
    <property type="project" value="UniProtKB-KW"/>
</dbReference>
<dbReference type="Pfam" id="PF21445">
    <property type="entry name" value="ADDB_N"/>
    <property type="match status" value="1"/>
</dbReference>
<evidence type="ECO:0000313" key="13">
    <source>
        <dbReference type="EMBL" id="EFR32053.1"/>
    </source>
</evidence>
<evidence type="ECO:0000256" key="3">
    <source>
        <dbReference type="ARBA" id="ARBA00022763"/>
    </source>
</evidence>
<reference evidence="13 14" key="1">
    <citation type="submission" date="2010-10" db="EMBL/GenBank/DDBJ databases">
        <authorList>
            <person name="Durkin A.S."/>
            <person name="Madupu R."/>
            <person name="Torralba M."/>
            <person name="Gillis M."/>
            <person name="Methe B."/>
            <person name="Sutton G."/>
            <person name="Nelson K.E."/>
        </authorList>
    </citation>
    <scope>NUCLEOTIDE SEQUENCE [LARGE SCALE GENOMIC DNA]</scope>
    <source>
        <strain evidence="13 14">ACS-139-V-Col8</strain>
    </source>
</reference>
<organism evidence="13 14">
    <name type="scientific">Eremococcus coleocola ACS-139-V-Col8</name>
    <dbReference type="NCBI Taxonomy" id="908337"/>
    <lineage>
        <taxon>Bacteria</taxon>
        <taxon>Bacillati</taxon>
        <taxon>Bacillota</taxon>
        <taxon>Bacilli</taxon>
        <taxon>Lactobacillales</taxon>
        <taxon>Aerococcaceae</taxon>
        <taxon>Eremococcus</taxon>
    </lineage>
</organism>
<keyword evidence="2" id="KW-0547">Nucleotide-binding</keyword>
<dbReference type="GO" id="GO:0006281">
    <property type="term" value="P:DNA repair"/>
    <property type="evidence" value="ECO:0007669"/>
    <property type="project" value="UniProtKB-KW"/>
</dbReference>
<dbReference type="InterPro" id="IPR049035">
    <property type="entry name" value="ADDB_N"/>
</dbReference>
<dbReference type="Proteomes" id="UP000005990">
    <property type="component" value="Unassembled WGS sequence"/>
</dbReference>
<dbReference type="eggNOG" id="COG3857">
    <property type="taxonomic scope" value="Bacteria"/>
</dbReference>
<comment type="caution">
    <text evidence="13">The sequence shown here is derived from an EMBL/GenBank/DDBJ whole genome shotgun (WGS) entry which is preliminary data.</text>
</comment>
<dbReference type="InterPro" id="IPR027417">
    <property type="entry name" value="P-loop_NTPase"/>
</dbReference>
<evidence type="ECO:0000256" key="10">
    <source>
        <dbReference type="SAM" id="Coils"/>
    </source>
</evidence>
<evidence type="ECO:0000259" key="12">
    <source>
        <dbReference type="Pfam" id="PF21445"/>
    </source>
</evidence>
<feature type="domain" description="ATP-dependent helicase/deoxyribonuclease subunit B N-terminal" evidence="12">
    <location>
        <begin position="6"/>
        <end position="279"/>
    </location>
</feature>
<evidence type="ECO:0000313" key="14">
    <source>
        <dbReference type="Proteomes" id="UP000005990"/>
    </source>
</evidence>
<dbReference type="PANTHER" id="PTHR30591">
    <property type="entry name" value="RECBCD ENZYME SUBUNIT RECC"/>
    <property type="match status" value="1"/>
</dbReference>
<dbReference type="GO" id="GO:0005524">
    <property type="term" value="F:ATP binding"/>
    <property type="evidence" value="ECO:0007669"/>
    <property type="project" value="UniProtKB-KW"/>
</dbReference>
<evidence type="ECO:0000256" key="2">
    <source>
        <dbReference type="ARBA" id="ARBA00022741"/>
    </source>
</evidence>
<feature type="domain" description="PD-(D/E)XK endonuclease-like" evidence="11">
    <location>
        <begin position="812"/>
        <end position="1060"/>
    </location>
</feature>
<dbReference type="InterPro" id="IPR038726">
    <property type="entry name" value="PDDEXK_AddAB-type"/>
</dbReference>
<dbReference type="AlphaFoldDB" id="E4KLT4"/>
<proteinExistence type="predicted"/>
<evidence type="ECO:0000256" key="7">
    <source>
        <dbReference type="ARBA" id="ARBA00022840"/>
    </source>
</evidence>
<dbReference type="GO" id="GO:0004386">
    <property type="term" value="F:helicase activity"/>
    <property type="evidence" value="ECO:0007669"/>
    <property type="project" value="UniProtKB-KW"/>
</dbReference>
<evidence type="ECO:0000256" key="8">
    <source>
        <dbReference type="ARBA" id="ARBA00023125"/>
    </source>
</evidence>
<keyword evidence="7" id="KW-0067">ATP-binding</keyword>
<feature type="coiled-coil region" evidence="10">
    <location>
        <begin position="157"/>
        <end position="184"/>
    </location>
</feature>
<dbReference type="SUPFAM" id="SSF52540">
    <property type="entry name" value="P-loop containing nucleoside triphosphate hydrolases"/>
    <property type="match status" value="1"/>
</dbReference>
<keyword evidence="9" id="KW-0234">DNA repair</keyword>
<keyword evidence="10" id="KW-0175">Coiled coil</keyword>
<dbReference type="GO" id="GO:0006310">
    <property type="term" value="P:DNA recombination"/>
    <property type="evidence" value="ECO:0007669"/>
    <property type="project" value="TreeGrafter"/>
</dbReference>
<protein>
    <submittedName>
        <fullName evidence="13">Putative ATP-dependent nuclease subunit B</fullName>
    </submittedName>
</protein>
<dbReference type="Gene3D" id="3.40.50.300">
    <property type="entry name" value="P-loop containing nucleotide triphosphate hydrolases"/>
    <property type="match status" value="3"/>
</dbReference>
<evidence type="ECO:0000256" key="1">
    <source>
        <dbReference type="ARBA" id="ARBA00022722"/>
    </source>
</evidence>
<dbReference type="RefSeq" id="WP_006417536.1">
    <property type="nucleotide sequence ID" value="NZ_AENN01000001.1"/>
</dbReference>
<evidence type="ECO:0000256" key="4">
    <source>
        <dbReference type="ARBA" id="ARBA00022801"/>
    </source>
</evidence>
<dbReference type="OrthoDB" id="9758506at2"/>
<keyword evidence="8" id="KW-0238">DNA-binding</keyword>
<sequence length="1196" mass="139046">MAFQIVTGQLASQKAKRLLDNFMSIKQKDAQAKLYYIVPEHIKFDAEEYVLSYLQDYHQSEQAAMLDIQVLSFKRLLWYLDQDKKYQQKSITDTGLTMILRQVVRQQADHLQVFRRQIDRQGFLDKLLQQFKELYEAQVTATDLLLARLDHDNSLIQNQEEREIQELSDLYQSFLEEISRLQLDDYVIYQQLEEILTKKGAEGFKDTYLIMDQHYHLNARESHLLAQFARYCQKVWLTLPLSHQEALSQQYNPVINLPRASYRSIKDLILSLNIEVLPDWDINETNLDTLPSIMQVGASFKDIQLMQTNGYQPKLSQDHHFFQAFASQEAELMAVTNEIRKLVMKQGYRYSDILVLARNLDKYRTLAPLYFSLNEIPLFFDHAETMAKHSLVDFFESLLNLKAYHFKDRDLLYLLKSQYFKLDLTSLGIKTDAEYENGVNQLENILIANGYFSYRMSQESFQWHFTNQDQKMVDPYGVATDISLGELAELGRQSINRQLVEPLKRWSQETLTGGDAVTWFYQFLEILKIKESLIELRDEAIEEGQLAASRHYEQVWDSLMALLEEFYTIFKNKKISFDLFKDLLIQGLKKSSFNIIPPTLDQVRFTNIESPQIRQAKICFVLDLNQDQLPLIQVQESFLNRQQRQAMNDKMLVYQHLSLLEDDAYHREFFLAYQLFFRASDRFYFAYHQDVNEENQTWSPFISQLMKTHQFKEGWPPLDSNSGRALVYSSPAIQKMNFLEGVTRLDTESQQGQAHAQDLRLSLGRLLNWDRQNGLIWGAIKDLVLRAKTNQSLPDQIKAETAVALYGNPLVASVSRLESYFQDPYSHFLQYGLRLKERDQFLMDPMVAGNYYHEILDRTLSQLIEEEIHLKDLSPDQLQILLDHQLQAFNEIEANQIFQASAVNRALQQLMQADISQVLLNHLAVAHLTGNQPLHTELIFGPGRRQDFKGLAYPLGHNQEIRLTGKIDRIDTLSRKGQDYLSVIDYKSGNKEFKLQNLYYGLDLQIVTYLSVALANYPNSQALGAFYQSLGRKFESKKIDLSLLDNPNQAQNPLESHRFSGFISQDSEKLREIEVSLEPGQASQVYPVQVKKDGNYSANSSYFDEETMKLVLTYNQALIQEAGRKILAGNIHLSPFKELSHTPSLTYPYRLLSAFDATEHYARYRHMNVSNKEALGAIQLDLEAMLKEEKHDKDSN</sequence>
<dbReference type="EMBL" id="AENN01000001">
    <property type="protein sequence ID" value="EFR32053.1"/>
    <property type="molecule type" value="Genomic_DNA"/>
</dbReference>
<keyword evidence="1" id="KW-0540">Nuclease</keyword>
<keyword evidence="3" id="KW-0227">DNA damage</keyword>
<dbReference type="PANTHER" id="PTHR30591:SF1">
    <property type="entry name" value="RECBCD ENZYME SUBUNIT RECC"/>
    <property type="match status" value="1"/>
</dbReference>
<dbReference type="GO" id="GO:0003677">
    <property type="term" value="F:DNA binding"/>
    <property type="evidence" value="ECO:0007669"/>
    <property type="project" value="UniProtKB-KW"/>
</dbReference>
<evidence type="ECO:0000256" key="9">
    <source>
        <dbReference type="ARBA" id="ARBA00023204"/>
    </source>
</evidence>
<keyword evidence="4" id="KW-0378">Hydrolase</keyword>
<evidence type="ECO:0000259" key="11">
    <source>
        <dbReference type="Pfam" id="PF12705"/>
    </source>
</evidence>
<dbReference type="STRING" id="908337.HMPREF9257_0916"/>